<accession>A0AAJ0E746</accession>
<dbReference type="SUPFAM" id="SSF52540">
    <property type="entry name" value="P-loop containing nucleoside triphosphate hydrolases"/>
    <property type="match status" value="1"/>
</dbReference>
<gene>
    <name evidence="3" type="ORF">CCOS01_02436</name>
</gene>
<organism evidence="3 4">
    <name type="scientific">Colletotrichum costaricense</name>
    <dbReference type="NCBI Taxonomy" id="1209916"/>
    <lineage>
        <taxon>Eukaryota</taxon>
        <taxon>Fungi</taxon>
        <taxon>Dikarya</taxon>
        <taxon>Ascomycota</taxon>
        <taxon>Pezizomycotina</taxon>
        <taxon>Sordariomycetes</taxon>
        <taxon>Hypocreomycetidae</taxon>
        <taxon>Glomerellales</taxon>
        <taxon>Glomerellaceae</taxon>
        <taxon>Colletotrichum</taxon>
        <taxon>Colletotrichum acutatum species complex</taxon>
    </lineage>
</organism>
<feature type="region of interest" description="Disordered" evidence="1">
    <location>
        <begin position="343"/>
        <end position="376"/>
    </location>
</feature>
<dbReference type="GeneID" id="85334174"/>
<dbReference type="Pfam" id="PF00625">
    <property type="entry name" value="Guanylate_kin"/>
    <property type="match status" value="1"/>
</dbReference>
<feature type="compositionally biased region" description="Acidic residues" evidence="1">
    <location>
        <begin position="924"/>
        <end position="937"/>
    </location>
</feature>
<dbReference type="GO" id="GO:0006406">
    <property type="term" value="P:mRNA export from nucleus"/>
    <property type="evidence" value="ECO:0007669"/>
    <property type="project" value="TreeGrafter"/>
</dbReference>
<dbReference type="GO" id="GO:0016301">
    <property type="term" value="F:kinase activity"/>
    <property type="evidence" value="ECO:0007669"/>
    <property type="project" value="UniProtKB-KW"/>
</dbReference>
<dbReference type="PROSITE" id="PS50052">
    <property type="entry name" value="GUANYLATE_KINASE_2"/>
    <property type="match status" value="1"/>
</dbReference>
<dbReference type="PANTHER" id="PTHR13265:SF0">
    <property type="entry name" value="HPR1"/>
    <property type="match status" value="1"/>
</dbReference>
<name>A0AAJ0E746_9PEZI</name>
<feature type="region of interest" description="Disordered" evidence="1">
    <location>
        <begin position="709"/>
        <end position="733"/>
    </location>
</feature>
<dbReference type="RefSeq" id="XP_060319277.1">
    <property type="nucleotide sequence ID" value="XM_060450627.1"/>
</dbReference>
<evidence type="ECO:0000256" key="1">
    <source>
        <dbReference type="SAM" id="MobiDB-lite"/>
    </source>
</evidence>
<dbReference type="InterPro" id="IPR027417">
    <property type="entry name" value="P-loop_NTPase"/>
</dbReference>
<dbReference type="InterPro" id="IPR008144">
    <property type="entry name" value="Guanylate_kin-like_dom"/>
</dbReference>
<sequence length="984" mass="110772">MQSSSTSQKFQPCFSGKSHSQMKVVVCDVPYLTDTSTTGTEARPIVNSFNRQRCALRTHFRNGVFNTPSVERERNATSIRPAKPTVTWHIWLSFPRFYTTKRSLPTDPKMPAAVTPQRHEVPGVVAFAKLLDGLLARSMEVKSTPTIEPALQKADFGDLQEQLARVLAIPGVSEENGVGIAIQNKAQQFAIIETAVRDMFSNLIATTPIESPDFVKVWNLFDLLTVLSDDEKCDPALLFWLVEELLDSQTIAGCRKIFDFLESRRERITVKHFKQKQLVILRSCNELLRRLSRAEDTAFCGRVFIFMFQSFPLGDKSSVNLRGEYHTENVTVFDDLSAKAEETTEQMDVDSQTGARETESKSQPKAVSFDAKKSLQSDQPLEPDALYPLFWSLQETFSQPKRLFDPAHLNEFKRGLEATMTSFRAIQSEQGQRPPKAVDEAQRGFKRKRADVEESDLANSYNPKYLTSRDLFELEMSDISFRRHILVQALIIMDFLLSLSPKTKEKLAGNAQNKSVIYLGQVLTEEDTKWATEMKKTIVDKYLKHGVDGPYFSRMVETVLARDKNWIRWKSENCPSIELPAVSPETFDEAKKAAQRTTTKKRLRATPMGSLPLGFLDDGDDERAMKKLKALERYSLPELESFKGKIANDDFEIDMSNTPQEKAPFIESKASKSWRALRIAGKSRLASFDKIDDPEKIDAIFEEPVDVDESEAAEEAVKSEDVPEDKRPIILSGPPGAGKATLFQLLASRRPGAFKYVPRHTTRKAQEGEAEGKVFYFVEKQAFNMLRDGDALLEFTTIDDVDYGTSRKALEAVVEGGKVPVTYMDSEAIQQTRDLGYLARTILILPPSREVLEERLRKAEKGDLVADALSKAAPYWEEDSKLKDGFDLVLTNEELDATFKTLEEHIYGKAEEAELSNGKPDNEAAVDEADTIMDDAPVEAPQEPQESQEAQGVEETEKTAEAQETEETKEKVDEAKADEVKEAS</sequence>
<dbReference type="GO" id="GO:0000445">
    <property type="term" value="C:THO complex part of transcription export complex"/>
    <property type="evidence" value="ECO:0007669"/>
    <property type="project" value="TreeGrafter"/>
</dbReference>
<proteinExistence type="predicted"/>
<dbReference type="PANTHER" id="PTHR13265">
    <property type="entry name" value="THO COMPLEX SUBUNIT 1"/>
    <property type="match status" value="1"/>
</dbReference>
<feature type="compositionally biased region" description="Basic and acidic residues" evidence="1">
    <location>
        <begin position="955"/>
        <end position="984"/>
    </location>
</feature>
<dbReference type="Pfam" id="PF11957">
    <property type="entry name" value="efThoc1"/>
    <property type="match status" value="1"/>
</dbReference>
<feature type="domain" description="Guanylate kinase-like" evidence="2">
    <location>
        <begin position="726"/>
        <end position="907"/>
    </location>
</feature>
<dbReference type="AlphaFoldDB" id="A0AAJ0E746"/>
<feature type="compositionally biased region" description="Low complexity" evidence="1">
    <location>
        <begin position="938"/>
        <end position="951"/>
    </location>
</feature>
<keyword evidence="3" id="KW-0418">Kinase</keyword>
<reference evidence="3 4" key="1">
    <citation type="submission" date="2016-10" db="EMBL/GenBank/DDBJ databases">
        <title>The genome sequence of Colletotrichum fioriniae PJ7.</title>
        <authorList>
            <person name="Baroncelli R."/>
        </authorList>
    </citation>
    <scope>NUCLEOTIDE SEQUENCE [LARGE SCALE GENOMIC DNA]</scope>
    <source>
        <strain evidence="3 4">IMI 309622</strain>
    </source>
</reference>
<evidence type="ECO:0000259" key="2">
    <source>
        <dbReference type="PROSITE" id="PS50052"/>
    </source>
</evidence>
<dbReference type="InterPro" id="IPR008145">
    <property type="entry name" value="GK/Ca_channel_bsu"/>
</dbReference>
<evidence type="ECO:0000313" key="3">
    <source>
        <dbReference type="EMBL" id="KAK1537116.1"/>
    </source>
</evidence>
<evidence type="ECO:0000313" key="4">
    <source>
        <dbReference type="Proteomes" id="UP001240678"/>
    </source>
</evidence>
<protein>
    <submittedName>
        <fullName evidence="3">Guanylate kinase</fullName>
    </submittedName>
</protein>
<dbReference type="EMBL" id="MOOE01000002">
    <property type="protein sequence ID" value="KAK1537116.1"/>
    <property type="molecule type" value="Genomic_DNA"/>
</dbReference>
<dbReference type="InterPro" id="IPR021861">
    <property type="entry name" value="THO_THOC1"/>
</dbReference>
<feature type="region of interest" description="Disordered" evidence="1">
    <location>
        <begin position="911"/>
        <end position="984"/>
    </location>
</feature>
<keyword evidence="3" id="KW-0808">Transferase</keyword>
<keyword evidence="4" id="KW-1185">Reference proteome</keyword>
<feature type="compositionally biased region" description="Basic and acidic residues" evidence="1">
    <location>
        <begin position="715"/>
        <end position="728"/>
    </location>
</feature>
<dbReference type="Proteomes" id="UP001240678">
    <property type="component" value="Unassembled WGS sequence"/>
</dbReference>
<dbReference type="SMART" id="SM00072">
    <property type="entry name" value="GuKc"/>
    <property type="match status" value="1"/>
</dbReference>
<comment type="caution">
    <text evidence="3">The sequence shown here is derived from an EMBL/GenBank/DDBJ whole genome shotgun (WGS) entry which is preliminary data.</text>
</comment>
<dbReference type="Gene3D" id="3.40.50.300">
    <property type="entry name" value="P-loop containing nucleotide triphosphate hydrolases"/>
    <property type="match status" value="1"/>
</dbReference>